<feature type="transmembrane region" description="Helical" evidence="6">
    <location>
        <begin position="206"/>
        <end position="227"/>
    </location>
</feature>
<evidence type="ECO:0000256" key="3">
    <source>
        <dbReference type="ARBA" id="ARBA00022692"/>
    </source>
</evidence>
<evidence type="ECO:0000256" key="1">
    <source>
        <dbReference type="ARBA" id="ARBA00004141"/>
    </source>
</evidence>
<name>A0A257LUM7_UNCW3</name>
<dbReference type="InterPro" id="IPR001204">
    <property type="entry name" value="Phos_transporter"/>
</dbReference>
<evidence type="ECO:0000256" key="6">
    <source>
        <dbReference type="RuleBase" id="RU363058"/>
    </source>
</evidence>
<gene>
    <name evidence="7" type="ORF">CGW93_02320</name>
</gene>
<feature type="transmembrane region" description="Helical" evidence="6">
    <location>
        <begin position="175"/>
        <end position="194"/>
    </location>
</feature>
<comment type="subcellular location">
    <subcellularLocation>
        <location evidence="1 6">Membrane</location>
        <topology evidence="1 6">Multi-pass membrane protein</topology>
    </subcellularLocation>
</comment>
<comment type="similarity">
    <text evidence="6">Belongs to the inorganic phosphate transporter (PiT) (TC 2.A.20) family.</text>
</comment>
<reference evidence="8" key="1">
    <citation type="submission" date="2017-07" db="EMBL/GenBank/DDBJ databases">
        <title>Novel pathways for hydrocarbon cycling and metabolic interdependencies in hydrothermal sediment communities.</title>
        <authorList>
            <person name="Dombrowski N."/>
            <person name="Seitz K."/>
            <person name="Teske A."/>
            <person name="Baker B."/>
        </authorList>
    </citation>
    <scope>NUCLEOTIDE SEQUENCE [LARGE SCALE GENOMIC DNA]</scope>
</reference>
<feature type="transmembrane region" description="Helical" evidence="6">
    <location>
        <begin position="38"/>
        <end position="60"/>
    </location>
</feature>
<evidence type="ECO:0000256" key="4">
    <source>
        <dbReference type="ARBA" id="ARBA00022989"/>
    </source>
</evidence>
<sequence>MLSLIIGVACVLAIYMAWNIGANDVANSMSTAVGTKAITLRQALLIAAILNVVGAVFVGSHVVETLRKGIVNPQPIANYKIMYGALSSLLAAGLWITFATWRGLPVSTTHSIVGALTGFGLVAGGTSVINWGKLGQVVLSWIVSPLFAGVLAFCVFQLIRFAILNKTNPIRYAQIAAPFITGITFFIFTLSIFWKTPLGTRIGNASLSFIIAFSVAVIAAVGGYFVMHRIARWQHDVEEFFRRLQILTSCYVAFSHGANDVANAISPFATVVTIAKTGTIGVKAHVPLYFLAIGGIGIAIGIITWGWRVIQTVAFKITRLTNSRAFCIDFSAASAVLLASKLGMPVSTTHAAVGAVIGIGLARGVEAIDLRVIRDIAVSWGITLPVSAGLSAIFFKLFIH</sequence>
<protein>
    <recommendedName>
        <fullName evidence="6">Phosphate transporter</fullName>
    </recommendedName>
</protein>
<feature type="transmembrane region" description="Helical" evidence="6">
    <location>
        <begin position="346"/>
        <end position="365"/>
    </location>
</feature>
<dbReference type="PANTHER" id="PTHR11101">
    <property type="entry name" value="PHOSPHATE TRANSPORTER"/>
    <property type="match status" value="1"/>
</dbReference>
<dbReference type="PANTHER" id="PTHR11101:SF80">
    <property type="entry name" value="PHOSPHATE TRANSPORTER"/>
    <property type="match status" value="1"/>
</dbReference>
<feature type="transmembrane region" description="Helical" evidence="6">
    <location>
        <begin position="112"/>
        <end position="131"/>
    </location>
</feature>
<evidence type="ECO:0000313" key="8">
    <source>
        <dbReference type="Proteomes" id="UP000216312"/>
    </source>
</evidence>
<dbReference type="AlphaFoldDB" id="A0A257LUM7"/>
<evidence type="ECO:0000256" key="2">
    <source>
        <dbReference type="ARBA" id="ARBA00022448"/>
    </source>
</evidence>
<dbReference type="Proteomes" id="UP000216312">
    <property type="component" value="Unassembled WGS sequence"/>
</dbReference>
<feature type="transmembrane region" description="Helical" evidence="6">
    <location>
        <begin position="288"/>
        <end position="310"/>
    </location>
</feature>
<keyword evidence="6" id="KW-0592">Phosphate transport</keyword>
<keyword evidence="4 6" id="KW-1133">Transmembrane helix</keyword>
<dbReference type="EMBL" id="NMUJ01000020">
    <property type="protein sequence ID" value="OYV03132.1"/>
    <property type="molecule type" value="Genomic_DNA"/>
</dbReference>
<feature type="transmembrane region" description="Helical" evidence="6">
    <location>
        <begin position="377"/>
        <end position="399"/>
    </location>
</feature>
<comment type="caution">
    <text evidence="7">The sequence shown here is derived from an EMBL/GenBank/DDBJ whole genome shotgun (WGS) entry which is preliminary data.</text>
</comment>
<dbReference type="GO" id="GO:0005315">
    <property type="term" value="F:phosphate transmembrane transporter activity"/>
    <property type="evidence" value="ECO:0007669"/>
    <property type="project" value="InterPro"/>
</dbReference>
<keyword evidence="2 6" id="KW-0813">Transport</keyword>
<dbReference type="Pfam" id="PF01384">
    <property type="entry name" value="PHO4"/>
    <property type="match status" value="1"/>
</dbReference>
<accession>A0A257LUM7</accession>
<keyword evidence="5 6" id="KW-0472">Membrane</keyword>
<feature type="transmembrane region" description="Helical" evidence="6">
    <location>
        <begin position="81"/>
        <end position="100"/>
    </location>
</feature>
<proteinExistence type="inferred from homology"/>
<evidence type="ECO:0000256" key="5">
    <source>
        <dbReference type="ARBA" id="ARBA00023136"/>
    </source>
</evidence>
<keyword evidence="3 6" id="KW-0812">Transmembrane</keyword>
<feature type="transmembrane region" description="Helical" evidence="6">
    <location>
        <begin position="138"/>
        <end position="163"/>
    </location>
</feature>
<evidence type="ECO:0000313" key="7">
    <source>
        <dbReference type="EMBL" id="OYV03132.1"/>
    </source>
</evidence>
<dbReference type="GO" id="GO:0035435">
    <property type="term" value="P:phosphate ion transmembrane transport"/>
    <property type="evidence" value="ECO:0007669"/>
    <property type="project" value="TreeGrafter"/>
</dbReference>
<dbReference type="GO" id="GO:0016020">
    <property type="term" value="C:membrane"/>
    <property type="evidence" value="ECO:0007669"/>
    <property type="project" value="UniProtKB-SubCell"/>
</dbReference>
<organism evidence="7 8">
    <name type="scientific">candidate division WOR-3 bacterium 4484_18</name>
    <dbReference type="NCBI Taxonomy" id="2020626"/>
    <lineage>
        <taxon>Bacteria</taxon>
        <taxon>Bacteria division WOR-3</taxon>
    </lineage>
</organism>